<dbReference type="Gene3D" id="1.10.540.10">
    <property type="entry name" value="Acyl-CoA dehydrogenase/oxidase, N-terminal domain"/>
    <property type="match status" value="1"/>
</dbReference>
<dbReference type="Pfam" id="PF02770">
    <property type="entry name" value="Acyl-CoA_dh_M"/>
    <property type="match status" value="1"/>
</dbReference>
<dbReference type="Gene3D" id="1.20.140.10">
    <property type="entry name" value="Butyryl-CoA Dehydrogenase, subunit A, domain 3"/>
    <property type="match status" value="1"/>
</dbReference>
<comment type="similarity">
    <text evidence="2 6">Belongs to the acyl-CoA dehydrogenase family.</text>
</comment>
<keyword evidence="5 6" id="KW-0560">Oxidoreductase</keyword>
<dbReference type="InterPro" id="IPR009075">
    <property type="entry name" value="AcylCo_DH/oxidase_C"/>
</dbReference>
<dbReference type="InterPro" id="IPR009100">
    <property type="entry name" value="AcylCoA_DH/oxidase_NM_dom_sf"/>
</dbReference>
<dbReference type="SUPFAM" id="SSF56645">
    <property type="entry name" value="Acyl-CoA dehydrogenase NM domain-like"/>
    <property type="match status" value="1"/>
</dbReference>
<dbReference type="OrthoDB" id="275197at2157"/>
<dbReference type="EC" id="1.3.8.1" evidence="10"/>
<proteinExistence type="inferred from homology"/>
<evidence type="ECO:0000259" key="7">
    <source>
        <dbReference type="Pfam" id="PF00441"/>
    </source>
</evidence>
<evidence type="ECO:0000256" key="2">
    <source>
        <dbReference type="ARBA" id="ARBA00009347"/>
    </source>
</evidence>
<dbReference type="InterPro" id="IPR046373">
    <property type="entry name" value="Acyl-CoA_Oxase/DH_mid-dom_sf"/>
</dbReference>
<dbReference type="KEGG" id="ccai:NAS2_0964"/>
<dbReference type="Pfam" id="PF02771">
    <property type="entry name" value="Acyl-CoA_dh_N"/>
    <property type="match status" value="1"/>
</dbReference>
<dbReference type="GeneID" id="55584777"/>
<organism evidence="10 11">
    <name type="scientific">Conexivisphaera calida</name>
    <dbReference type="NCBI Taxonomy" id="1874277"/>
    <lineage>
        <taxon>Archaea</taxon>
        <taxon>Nitrososphaerota</taxon>
        <taxon>Conexivisphaeria</taxon>
        <taxon>Conexivisphaerales</taxon>
        <taxon>Conexivisphaeraceae</taxon>
        <taxon>Conexivisphaera</taxon>
    </lineage>
</organism>
<evidence type="ECO:0000256" key="5">
    <source>
        <dbReference type="ARBA" id="ARBA00023002"/>
    </source>
</evidence>
<dbReference type="AlphaFoldDB" id="A0A4P2VFV2"/>
<name>A0A4P2VFV2_9ARCH</name>
<evidence type="ECO:0000259" key="9">
    <source>
        <dbReference type="Pfam" id="PF02771"/>
    </source>
</evidence>
<feature type="domain" description="Acyl-CoA dehydrogenase/oxidase N-terminal" evidence="9">
    <location>
        <begin position="6"/>
        <end position="120"/>
    </location>
</feature>
<reference evidence="10 11" key="1">
    <citation type="journal article" date="2019" name="ISME J.">
        <title>Isolation and characterization of a thermophilic sulfur- and iron-reducing thaumarchaeote from a terrestrial acidic hot spring.</title>
        <authorList>
            <person name="Kato S."/>
            <person name="Itoh T."/>
            <person name="Yuki M."/>
            <person name="Nagamori M."/>
            <person name="Ohnishi M."/>
            <person name="Uematsu K."/>
            <person name="Suzuki K."/>
            <person name="Takashina T."/>
            <person name="Ohkuma M."/>
        </authorList>
    </citation>
    <scope>NUCLEOTIDE SEQUENCE [LARGE SCALE GENOMIC DNA]</scope>
    <source>
        <strain evidence="10 11">NAS-02</strain>
    </source>
</reference>
<keyword evidence="11" id="KW-1185">Reference proteome</keyword>
<comment type="cofactor">
    <cofactor evidence="1 6">
        <name>FAD</name>
        <dbReference type="ChEBI" id="CHEBI:57692"/>
    </cofactor>
</comment>
<dbReference type="InterPro" id="IPR006089">
    <property type="entry name" value="Acyl-CoA_DH_CS"/>
</dbReference>
<dbReference type="Pfam" id="PF00441">
    <property type="entry name" value="Acyl-CoA_dh_1"/>
    <property type="match status" value="1"/>
</dbReference>
<sequence length="389" mass="43791">MDFAESDEHALLRKGMADLVKQFPREYWRQKDLAEEFPQEYWDALSKQGWLGLLVPEEYGGAGLNMYEAHIAAYEAARNGAGVPGGDLLMRTYMFGTYPIRQFGSAGLKERWLPRIAEGKAIFSIGHTEPVAGVNTFDIETFAERRAGEFVVNGQKIWMTLAHRADAILLVARTKRKEEVRDKSDGLTLFLLDTRESKIRTARLPASVMRPLGENVVYFEDTSIPEENVIGEVDRGWRYLVNVFNAERLGTASVAAGAGEYVLDLAVEYAKTRSVFGRPIGSNQAVSFPLAEIRMYLEAAKILLQKAAWRFDRGEDPSVEGNMAAYIASEAAWRAADQAVQTFGGLGFSVEMDIERYYRDLRLFKTAPVPREMVFNFISRRVLGLPRTF</sequence>
<dbReference type="Proteomes" id="UP000509448">
    <property type="component" value="Chromosome"/>
</dbReference>
<evidence type="ECO:0000256" key="3">
    <source>
        <dbReference type="ARBA" id="ARBA00022630"/>
    </source>
</evidence>
<dbReference type="SUPFAM" id="SSF47203">
    <property type="entry name" value="Acyl-CoA dehydrogenase C-terminal domain-like"/>
    <property type="match status" value="1"/>
</dbReference>
<dbReference type="InterPro" id="IPR013786">
    <property type="entry name" value="AcylCoA_DH/ox_N"/>
</dbReference>
<dbReference type="PROSITE" id="PS00073">
    <property type="entry name" value="ACYL_COA_DH_2"/>
    <property type="match status" value="1"/>
</dbReference>
<keyword evidence="3 6" id="KW-0285">Flavoprotein</keyword>
<evidence type="ECO:0000256" key="1">
    <source>
        <dbReference type="ARBA" id="ARBA00001974"/>
    </source>
</evidence>
<dbReference type="RefSeq" id="WP_174448596.1">
    <property type="nucleotide sequence ID" value="NZ_AP018732.1"/>
</dbReference>
<dbReference type="PIRSF" id="PIRSF016578">
    <property type="entry name" value="HsaA"/>
    <property type="match status" value="1"/>
</dbReference>
<keyword evidence="4 6" id="KW-0274">FAD</keyword>
<dbReference type="GO" id="GO:0050660">
    <property type="term" value="F:flavin adenine dinucleotide binding"/>
    <property type="evidence" value="ECO:0007669"/>
    <property type="project" value="InterPro"/>
</dbReference>
<dbReference type="EMBL" id="AP018732">
    <property type="protein sequence ID" value="BBE42353.1"/>
    <property type="molecule type" value="Genomic_DNA"/>
</dbReference>
<evidence type="ECO:0000259" key="8">
    <source>
        <dbReference type="Pfam" id="PF02770"/>
    </source>
</evidence>
<dbReference type="GO" id="GO:0016937">
    <property type="term" value="F:short-chain fatty acyl-CoA dehydrogenase activity"/>
    <property type="evidence" value="ECO:0007669"/>
    <property type="project" value="UniProtKB-EC"/>
</dbReference>
<evidence type="ECO:0000313" key="10">
    <source>
        <dbReference type="EMBL" id="BBE42353.1"/>
    </source>
</evidence>
<dbReference type="InterPro" id="IPR036250">
    <property type="entry name" value="AcylCo_DH-like_C"/>
</dbReference>
<evidence type="ECO:0000313" key="11">
    <source>
        <dbReference type="Proteomes" id="UP000509448"/>
    </source>
</evidence>
<dbReference type="PANTHER" id="PTHR43884">
    <property type="entry name" value="ACYL-COA DEHYDROGENASE"/>
    <property type="match status" value="1"/>
</dbReference>
<dbReference type="PANTHER" id="PTHR43884:SF20">
    <property type="entry name" value="ACYL-COA DEHYDROGENASE FADE28"/>
    <property type="match status" value="1"/>
</dbReference>
<accession>A0A4P2VFV2</accession>
<evidence type="ECO:0000256" key="6">
    <source>
        <dbReference type="RuleBase" id="RU362125"/>
    </source>
</evidence>
<protein>
    <submittedName>
        <fullName evidence="10">Butyryl-CoA dehydrogenase</fullName>
        <ecNumber evidence="10">1.3.8.1</ecNumber>
    </submittedName>
</protein>
<evidence type="ECO:0000256" key="4">
    <source>
        <dbReference type="ARBA" id="ARBA00022827"/>
    </source>
</evidence>
<dbReference type="CDD" id="cd00567">
    <property type="entry name" value="ACAD"/>
    <property type="match status" value="1"/>
</dbReference>
<feature type="domain" description="Acyl-CoA oxidase/dehydrogenase middle" evidence="8">
    <location>
        <begin position="125"/>
        <end position="220"/>
    </location>
</feature>
<dbReference type="InterPro" id="IPR037069">
    <property type="entry name" value="AcylCoA_DH/ox_N_sf"/>
</dbReference>
<feature type="domain" description="Acyl-CoA dehydrogenase/oxidase C-terminal" evidence="7">
    <location>
        <begin position="234"/>
        <end position="382"/>
    </location>
</feature>
<dbReference type="Gene3D" id="2.40.110.10">
    <property type="entry name" value="Butyryl-CoA Dehydrogenase, subunit A, domain 2"/>
    <property type="match status" value="1"/>
</dbReference>
<dbReference type="InterPro" id="IPR006091">
    <property type="entry name" value="Acyl-CoA_Oxase/DH_mid-dom"/>
</dbReference>
<gene>
    <name evidence="10" type="ORF">NAS2_0964</name>
</gene>